<proteinExistence type="predicted"/>
<evidence type="ECO:0000313" key="2">
    <source>
        <dbReference type="Proteomes" id="UP000708208"/>
    </source>
</evidence>
<reference evidence="1" key="1">
    <citation type="submission" date="2021-06" db="EMBL/GenBank/DDBJ databases">
        <authorList>
            <person name="Hodson N. C."/>
            <person name="Mongue J. A."/>
            <person name="Jaron S. K."/>
        </authorList>
    </citation>
    <scope>NUCLEOTIDE SEQUENCE</scope>
</reference>
<accession>A0A8J2Q694</accession>
<keyword evidence="2" id="KW-1185">Reference proteome</keyword>
<sequence>MPLQTNRGFLLYATTLSINFYRNSCKTLVWFILTGIHIVLLRKNYFANTTRKSIRPQDNKDFMKERRKSIYPREFVTHPIVLQMTLIVRLLVNVQFLGTSTIDTTSFWDDTFSCSDLRTWFMSSKPQVSPQPQPGHHRTILSMVPLPRVIEACAVLNAKTAQNCLAAVQLHDQEALKRSDIEADVAAMNDKLDIVATGKRGINKSYNSMISSGGHSHVTTVDNADCEQDEQGTSTGKMLFLTVKHDGEDKNLYLSRCARDVLLGCRKIERLFDVYFSISVPSRSFDNRAPTPKDNSRICTLSLQKHSFEAIPSQSEVKGNYKRRWNN</sequence>
<dbReference type="Proteomes" id="UP000708208">
    <property type="component" value="Unassembled WGS sequence"/>
</dbReference>
<gene>
    <name evidence="1" type="ORF">AFUS01_LOCUS45437</name>
</gene>
<comment type="caution">
    <text evidence="1">The sequence shown here is derived from an EMBL/GenBank/DDBJ whole genome shotgun (WGS) entry which is preliminary data.</text>
</comment>
<protein>
    <submittedName>
        <fullName evidence="1">Uncharacterized protein</fullName>
    </submittedName>
</protein>
<dbReference type="AlphaFoldDB" id="A0A8J2Q694"/>
<organism evidence="1 2">
    <name type="scientific">Allacma fusca</name>
    <dbReference type="NCBI Taxonomy" id="39272"/>
    <lineage>
        <taxon>Eukaryota</taxon>
        <taxon>Metazoa</taxon>
        <taxon>Ecdysozoa</taxon>
        <taxon>Arthropoda</taxon>
        <taxon>Hexapoda</taxon>
        <taxon>Collembola</taxon>
        <taxon>Symphypleona</taxon>
        <taxon>Sminthuridae</taxon>
        <taxon>Allacma</taxon>
    </lineage>
</organism>
<evidence type="ECO:0000313" key="1">
    <source>
        <dbReference type="EMBL" id="CAG7836161.1"/>
    </source>
</evidence>
<name>A0A8J2Q694_9HEXA</name>
<dbReference type="EMBL" id="CAJVCH010570904">
    <property type="protein sequence ID" value="CAG7836161.1"/>
    <property type="molecule type" value="Genomic_DNA"/>
</dbReference>